<sequence length="111" mass="12130">MMRIIHGKSNALVVFEVTIQAHSRPAPAGCWQGEGRMSDQRKVALDVDMNVRVDANGVLAAKLVQVRDAMGGDRTEHFREYATQGGFNLGEQAGIEQAAAEYAKKFESLLP</sequence>
<dbReference type="Proteomes" id="UP000002169">
    <property type="component" value="Chromosome 1"/>
</dbReference>
<dbReference type="AlphaFoldDB" id="B1K1B7"/>
<organism evidence="1 2">
    <name type="scientific">Burkholderia orbicola (strain MC0-3)</name>
    <dbReference type="NCBI Taxonomy" id="406425"/>
    <lineage>
        <taxon>Bacteria</taxon>
        <taxon>Pseudomonadati</taxon>
        <taxon>Pseudomonadota</taxon>
        <taxon>Betaproteobacteria</taxon>
        <taxon>Burkholderiales</taxon>
        <taxon>Burkholderiaceae</taxon>
        <taxon>Burkholderia</taxon>
        <taxon>Burkholderia cepacia complex</taxon>
        <taxon>Burkholderia orbicola</taxon>
    </lineage>
</organism>
<accession>B1K1B7</accession>
<proteinExistence type="predicted"/>
<dbReference type="KEGG" id="bcm:Bcenmc03_0025"/>
<evidence type="ECO:0000313" key="2">
    <source>
        <dbReference type="Proteomes" id="UP000002169"/>
    </source>
</evidence>
<reference evidence="2" key="1">
    <citation type="submission" date="2008-02" db="EMBL/GenBank/DDBJ databases">
        <title>Complete sequence of chromosome 1 of Burkholderia cenocepacia MC0-3.</title>
        <authorList>
            <person name="Copeland A."/>
            <person name="Lucas S."/>
            <person name="Lapidus A."/>
            <person name="Barry K."/>
            <person name="Bruce D."/>
            <person name="Goodwin L."/>
            <person name="Glavina del Rio T."/>
            <person name="Dalin E."/>
            <person name="Tice H."/>
            <person name="Pitluck S."/>
            <person name="Chain P."/>
            <person name="Malfatti S."/>
            <person name="Shin M."/>
            <person name="Vergez L."/>
            <person name="Schmutz J."/>
            <person name="Larimer F."/>
            <person name="Land M."/>
            <person name="Hauser L."/>
            <person name="Kyrpides N."/>
            <person name="Mikhailova N."/>
            <person name="Tiedje J."/>
            <person name="Richardson P."/>
        </authorList>
    </citation>
    <scope>NUCLEOTIDE SEQUENCE [LARGE SCALE GENOMIC DNA]</scope>
    <source>
        <strain evidence="2">MC0-3</strain>
    </source>
</reference>
<dbReference type="EMBL" id="CP000958">
    <property type="protein sequence ID" value="ACA89205.1"/>
    <property type="molecule type" value="Genomic_DNA"/>
</dbReference>
<evidence type="ECO:0000313" key="1">
    <source>
        <dbReference type="EMBL" id="ACA89205.1"/>
    </source>
</evidence>
<protein>
    <submittedName>
        <fullName evidence="1">Uncharacterized protein</fullName>
    </submittedName>
</protein>
<name>B1K1B7_BURO0</name>
<dbReference type="HOGENOM" id="CLU_2153552_0_0_4"/>
<gene>
    <name evidence="1" type="ordered locus">Bcenmc03_0025</name>
</gene>